<feature type="active site" evidence="6">
    <location>
        <position position="390"/>
    </location>
</feature>
<evidence type="ECO:0000313" key="7">
    <source>
        <dbReference type="EMBL" id="RUO81396.1"/>
    </source>
</evidence>
<dbReference type="GO" id="GO:0032259">
    <property type="term" value="P:methylation"/>
    <property type="evidence" value="ECO:0007669"/>
    <property type="project" value="UniProtKB-KW"/>
</dbReference>
<comment type="caution">
    <text evidence="7">The sequence shown here is derived from an EMBL/GenBank/DDBJ whole genome shotgun (WGS) entry which is preliminary data.</text>
</comment>
<protein>
    <submittedName>
        <fullName evidence="7">SAM-dependent methyltransferase</fullName>
    </submittedName>
</protein>
<keyword evidence="2 7" id="KW-0489">Methyltransferase</keyword>
<dbReference type="Proteomes" id="UP000287996">
    <property type="component" value="Unassembled WGS sequence"/>
</dbReference>
<accession>A0A432ZUE0</accession>
<proteinExistence type="inferred from homology"/>
<dbReference type="CDD" id="cd02440">
    <property type="entry name" value="AdoMet_MTases"/>
    <property type="match status" value="1"/>
</dbReference>
<dbReference type="AlphaFoldDB" id="A0A432ZUE0"/>
<reference evidence="7 8" key="1">
    <citation type="journal article" date="2011" name="Front. Microbiol.">
        <title>Genomic signatures of strain selection and enhancement in Bacillus atrophaeus var. globigii, a historical biowarfare simulant.</title>
        <authorList>
            <person name="Gibbons H.S."/>
            <person name="Broomall S.M."/>
            <person name="McNew L.A."/>
            <person name="Daligault H."/>
            <person name="Chapman C."/>
            <person name="Bruce D."/>
            <person name="Karavis M."/>
            <person name="Krepps M."/>
            <person name="McGregor P.A."/>
            <person name="Hong C."/>
            <person name="Park K.H."/>
            <person name="Akmal A."/>
            <person name="Feldman A."/>
            <person name="Lin J.S."/>
            <person name="Chang W.E."/>
            <person name="Higgs B.W."/>
            <person name="Demirev P."/>
            <person name="Lindquist J."/>
            <person name="Liem A."/>
            <person name="Fochler E."/>
            <person name="Read T.D."/>
            <person name="Tapia R."/>
            <person name="Johnson S."/>
            <person name="Bishop-Lilly K.A."/>
            <person name="Detter C."/>
            <person name="Han C."/>
            <person name="Sozhamannan S."/>
            <person name="Rosenzweig C.N."/>
            <person name="Skowronski E.W."/>
        </authorList>
    </citation>
    <scope>NUCLEOTIDE SEQUENCE [LARGE SCALE GENOMIC DNA]</scope>
    <source>
        <strain evidence="7 8">CC-PW-9</strain>
    </source>
</reference>
<name>A0A432ZUE0_9GAMM</name>
<evidence type="ECO:0000256" key="6">
    <source>
        <dbReference type="PIRSR" id="PIRSR003085-1"/>
    </source>
</evidence>
<dbReference type="InterPro" id="IPR003333">
    <property type="entry name" value="CMAS"/>
</dbReference>
<keyword evidence="4" id="KW-0949">S-adenosyl-L-methionine</keyword>
<comment type="similarity">
    <text evidence="1">Belongs to the CFA/CMAS family.</text>
</comment>
<dbReference type="InterPro" id="IPR029063">
    <property type="entry name" value="SAM-dependent_MTases_sf"/>
</dbReference>
<keyword evidence="5" id="KW-0443">Lipid metabolism</keyword>
<evidence type="ECO:0000256" key="3">
    <source>
        <dbReference type="ARBA" id="ARBA00022679"/>
    </source>
</evidence>
<dbReference type="GO" id="GO:0008610">
    <property type="term" value="P:lipid biosynthetic process"/>
    <property type="evidence" value="ECO:0007669"/>
    <property type="project" value="InterPro"/>
</dbReference>
<dbReference type="Gene3D" id="3.40.50.150">
    <property type="entry name" value="Vaccinia Virus protein VP39"/>
    <property type="match status" value="1"/>
</dbReference>
<dbReference type="SUPFAM" id="SSF53335">
    <property type="entry name" value="S-adenosyl-L-methionine-dependent methyltransferases"/>
    <property type="match status" value="1"/>
</dbReference>
<keyword evidence="3 7" id="KW-0808">Transferase</keyword>
<dbReference type="OrthoDB" id="9782855at2"/>
<evidence type="ECO:0000256" key="2">
    <source>
        <dbReference type="ARBA" id="ARBA00022603"/>
    </source>
</evidence>
<keyword evidence="8" id="KW-1185">Reference proteome</keyword>
<dbReference type="InterPro" id="IPR050723">
    <property type="entry name" value="CFA/CMAS"/>
</dbReference>
<dbReference type="PIRSF" id="PIRSF003085">
    <property type="entry name" value="CMAS"/>
    <property type="match status" value="1"/>
</dbReference>
<dbReference type="Pfam" id="PF02353">
    <property type="entry name" value="CMAS"/>
    <property type="match status" value="1"/>
</dbReference>
<dbReference type="RefSeq" id="WP_126840741.1">
    <property type="nucleotide sequence ID" value="NZ_PIQH01000001.1"/>
</dbReference>
<evidence type="ECO:0000256" key="5">
    <source>
        <dbReference type="ARBA" id="ARBA00023098"/>
    </source>
</evidence>
<dbReference type="GO" id="GO:0008168">
    <property type="term" value="F:methyltransferase activity"/>
    <property type="evidence" value="ECO:0007669"/>
    <property type="project" value="UniProtKB-KW"/>
</dbReference>
<dbReference type="EMBL" id="PIQH01000001">
    <property type="protein sequence ID" value="RUO81396.1"/>
    <property type="molecule type" value="Genomic_DNA"/>
</dbReference>
<dbReference type="PANTHER" id="PTHR43667:SF2">
    <property type="entry name" value="FATTY ACID C-METHYL TRANSFERASE"/>
    <property type="match status" value="1"/>
</dbReference>
<organism evidence="7 8">
    <name type="scientific">Idiomarina tyrosinivorans</name>
    <dbReference type="NCBI Taxonomy" id="1445662"/>
    <lineage>
        <taxon>Bacteria</taxon>
        <taxon>Pseudomonadati</taxon>
        <taxon>Pseudomonadota</taxon>
        <taxon>Gammaproteobacteria</taxon>
        <taxon>Alteromonadales</taxon>
        <taxon>Idiomarinaceae</taxon>
        <taxon>Idiomarina</taxon>
    </lineage>
</organism>
<evidence type="ECO:0000313" key="8">
    <source>
        <dbReference type="Proteomes" id="UP000287996"/>
    </source>
</evidence>
<gene>
    <name evidence="7" type="ORF">CWI84_01160</name>
</gene>
<evidence type="ECO:0000256" key="4">
    <source>
        <dbReference type="ARBA" id="ARBA00022691"/>
    </source>
</evidence>
<evidence type="ECO:0000256" key="1">
    <source>
        <dbReference type="ARBA" id="ARBA00010815"/>
    </source>
</evidence>
<dbReference type="PANTHER" id="PTHR43667">
    <property type="entry name" value="CYCLOPROPANE-FATTY-ACYL-PHOSPHOLIPID SYNTHASE"/>
    <property type="match status" value="1"/>
</dbReference>
<sequence>MSNGENVMTQQLRYKGLNKTFRELALKLLAHLQDGHLVLRENDQLIAEFGRKGSDIHAEVNVRRSDFYRRLVMGGSIAAGELYVEHAWETPDLTSVIRLFARNLPALDKLEQRFAWLTLPFQKFAHWKNRNNKQQAKANIAAHYDLGNELYTRFLDQRMQYSSAVYPAADSSLDEAQEYKIRRLCEDLRLTADDHLLEIGTGWGGLAIYAAQHYGCKVTTTTISEEQYRYAQEQVEKHGLQQQITLLKQDYRDLTGQYDKLVSVEMIEAVGKSFLPTFFAKCSELLKDNGRMALQAITIADQRMASYANSVDFIQKHIFPGGFLPSITMMSELLRTHTDLVVRQIHDHGLDYARTLSDWSKRFNQRLEELRPLGYDERFARLWNYYFHYCEGGFRERTISVVQLMATKPRCLSV</sequence>